<protein>
    <submittedName>
        <fullName evidence="3">Uncharacterized protein</fullName>
    </submittedName>
</protein>
<proteinExistence type="predicted"/>
<keyword evidence="2" id="KW-0812">Transmembrane</keyword>
<feature type="transmembrane region" description="Helical" evidence="2">
    <location>
        <begin position="91"/>
        <end position="111"/>
    </location>
</feature>
<feature type="transmembrane region" description="Helical" evidence="2">
    <location>
        <begin position="56"/>
        <end position="76"/>
    </location>
</feature>
<evidence type="ECO:0000256" key="1">
    <source>
        <dbReference type="SAM" id="MobiDB-lite"/>
    </source>
</evidence>
<reference evidence="3 4" key="1">
    <citation type="submission" date="2021-06" db="EMBL/GenBank/DDBJ databases">
        <authorList>
            <person name="Palmer J.M."/>
        </authorList>
    </citation>
    <scope>NUCLEOTIDE SEQUENCE [LARGE SCALE GENOMIC DNA]</scope>
    <source>
        <strain evidence="3 4">XR_2019</strain>
        <tissue evidence="3">Muscle</tissue>
    </source>
</reference>
<organism evidence="3 4">
    <name type="scientific">Xenotaenia resolanae</name>
    <dbReference type="NCBI Taxonomy" id="208358"/>
    <lineage>
        <taxon>Eukaryota</taxon>
        <taxon>Metazoa</taxon>
        <taxon>Chordata</taxon>
        <taxon>Craniata</taxon>
        <taxon>Vertebrata</taxon>
        <taxon>Euteleostomi</taxon>
        <taxon>Actinopterygii</taxon>
        <taxon>Neopterygii</taxon>
        <taxon>Teleostei</taxon>
        <taxon>Neoteleostei</taxon>
        <taxon>Acanthomorphata</taxon>
        <taxon>Ovalentaria</taxon>
        <taxon>Atherinomorphae</taxon>
        <taxon>Cyprinodontiformes</taxon>
        <taxon>Goodeidae</taxon>
        <taxon>Xenotaenia</taxon>
    </lineage>
</organism>
<evidence type="ECO:0000313" key="4">
    <source>
        <dbReference type="Proteomes" id="UP001444071"/>
    </source>
</evidence>
<evidence type="ECO:0000313" key="3">
    <source>
        <dbReference type="EMBL" id="MEQ2271138.1"/>
    </source>
</evidence>
<gene>
    <name evidence="3" type="ORF">XENORESO_000069</name>
</gene>
<sequence length="148" mass="16013">MRPGITLKLAGWAKPVSSHGSTVTRQRHGLNDGEPGGGLSLETIAKIKTPDRGRQGSVAFCAAAILKASISFFPFVETHCGILIGVDKSASLLYLPLLRLLFLHLFLLLLLSRSAQNQEIVEVCFFIRLVATPSTGVDALPPLLFWSM</sequence>
<keyword evidence="2" id="KW-0472">Membrane</keyword>
<dbReference type="EMBL" id="JAHRIM010061067">
    <property type="protein sequence ID" value="MEQ2271138.1"/>
    <property type="molecule type" value="Genomic_DNA"/>
</dbReference>
<name>A0ABV0WQK6_9TELE</name>
<comment type="caution">
    <text evidence="3">The sequence shown here is derived from an EMBL/GenBank/DDBJ whole genome shotgun (WGS) entry which is preliminary data.</text>
</comment>
<accession>A0ABV0WQK6</accession>
<dbReference type="Proteomes" id="UP001444071">
    <property type="component" value="Unassembled WGS sequence"/>
</dbReference>
<keyword evidence="4" id="KW-1185">Reference proteome</keyword>
<feature type="region of interest" description="Disordered" evidence="1">
    <location>
        <begin position="18"/>
        <end position="37"/>
    </location>
</feature>
<evidence type="ECO:0000256" key="2">
    <source>
        <dbReference type="SAM" id="Phobius"/>
    </source>
</evidence>
<keyword evidence="2" id="KW-1133">Transmembrane helix</keyword>